<sequence>MSKALSGGQKRKLSVAVAFVGGSRLVFLDEPTAGMDVGARRHTWALLKEMAKSHTILLTTHFMDEADLLGDRVAIMNKGRLQCSGSNMFLKSKLGVGFVLTMSVVSHARREPIEQMVRSFVPAAEAVGSGAGEVSYRLPMASKSAFPDLLSGVEAGIPALGINAYSLSATTLEEVFIKIAEGPESERDADELAAEEKAVASEAVWNVEIETGRWTRRWLQFRAMMVKRFWNALRDRRTQFFQIVCPVACVLLAMLLTLVKLFSTPTIVLSSDLYGTTVDIPLANCDGVLDVKTPFSSRAQMDVWTEITNASVFSEQLNSTYAQHANERYGGISCAAAASGETYHSVFYNTTALHEIAIETSNAFLGYVRHVTGRTDMTINTAVQPLPRTSQEQAVQSSIYSMLIAIIVMIPFTLIPSTFVGWIVKERECKARHLQNVSGLSFYVYWITNFLFDICCYIITMFLVIAVFGIFNRTEYISSSSIGPTIFLLFLYGMSGILMSYALSFLFDVQSTAQNVVMLGNFIVGFLLVLAVSALTFAIPTRRAQGAPLDLPRCPNVLCRGGYQQPRHA</sequence>
<dbReference type="InterPro" id="IPR026082">
    <property type="entry name" value="ABCA"/>
</dbReference>
<evidence type="ECO:0000256" key="4">
    <source>
        <dbReference type="ARBA" id="ARBA00022737"/>
    </source>
</evidence>
<feature type="transmembrane region" description="Helical" evidence="7">
    <location>
        <begin position="443"/>
        <end position="471"/>
    </location>
</feature>
<dbReference type="GO" id="GO:0140359">
    <property type="term" value="F:ABC-type transporter activity"/>
    <property type="evidence" value="ECO:0007669"/>
    <property type="project" value="InterPro"/>
</dbReference>
<evidence type="ECO:0000256" key="5">
    <source>
        <dbReference type="ARBA" id="ARBA00022989"/>
    </source>
</evidence>
<dbReference type="PANTHER" id="PTHR19229:SF36">
    <property type="entry name" value="ATP-BINDING CASSETTE SUB-FAMILY A MEMBER 2"/>
    <property type="match status" value="1"/>
</dbReference>
<evidence type="ECO:0000259" key="8">
    <source>
        <dbReference type="Pfam" id="PF12698"/>
    </source>
</evidence>
<feature type="transmembrane region" description="Helical" evidence="7">
    <location>
        <begin position="399"/>
        <end position="423"/>
    </location>
</feature>
<organism evidence="9 10">
    <name type="scientific">Novymonas esmeraldas</name>
    <dbReference type="NCBI Taxonomy" id="1808958"/>
    <lineage>
        <taxon>Eukaryota</taxon>
        <taxon>Discoba</taxon>
        <taxon>Euglenozoa</taxon>
        <taxon>Kinetoplastea</taxon>
        <taxon>Metakinetoplastina</taxon>
        <taxon>Trypanosomatida</taxon>
        <taxon>Trypanosomatidae</taxon>
        <taxon>Novymonas</taxon>
    </lineage>
</organism>
<keyword evidence="9" id="KW-0067">ATP-binding</keyword>
<dbReference type="AlphaFoldDB" id="A0AAW0F2T6"/>
<dbReference type="PANTHER" id="PTHR19229">
    <property type="entry name" value="ATP-BINDING CASSETTE TRANSPORTER SUBFAMILY A ABCA"/>
    <property type="match status" value="1"/>
</dbReference>
<keyword evidence="10" id="KW-1185">Reference proteome</keyword>
<evidence type="ECO:0000313" key="9">
    <source>
        <dbReference type="EMBL" id="KAK7199514.1"/>
    </source>
</evidence>
<dbReference type="InterPro" id="IPR027417">
    <property type="entry name" value="P-loop_NTPase"/>
</dbReference>
<keyword evidence="9" id="KW-0547">Nucleotide-binding</keyword>
<proteinExistence type="predicted"/>
<feature type="transmembrane region" description="Helical" evidence="7">
    <location>
        <begin position="483"/>
        <end position="507"/>
    </location>
</feature>
<reference evidence="9 10" key="1">
    <citation type="journal article" date="2021" name="MBio">
        <title>A New Model Trypanosomatid, Novymonas esmeraldas: Genomic Perception of Its 'Candidatus Pandoraea novymonadis' Endosymbiont.</title>
        <authorList>
            <person name="Zakharova A."/>
            <person name="Saura A."/>
            <person name="Butenko A."/>
            <person name="Podesvova L."/>
            <person name="Warmusova S."/>
            <person name="Kostygov A.Y."/>
            <person name="Nenarokova A."/>
            <person name="Lukes J."/>
            <person name="Opperdoes F.R."/>
            <person name="Yurchenko V."/>
        </authorList>
    </citation>
    <scope>NUCLEOTIDE SEQUENCE [LARGE SCALE GENOMIC DNA]</scope>
    <source>
        <strain evidence="9 10">E262AT.01</strain>
    </source>
</reference>
<keyword evidence="6 7" id="KW-0472">Membrane</keyword>
<evidence type="ECO:0000256" key="1">
    <source>
        <dbReference type="ARBA" id="ARBA00004141"/>
    </source>
</evidence>
<dbReference type="GO" id="GO:0005319">
    <property type="term" value="F:lipid transporter activity"/>
    <property type="evidence" value="ECO:0007669"/>
    <property type="project" value="TreeGrafter"/>
</dbReference>
<keyword evidence="3 7" id="KW-0812">Transmembrane</keyword>
<dbReference type="Pfam" id="PF12698">
    <property type="entry name" value="ABC2_membrane_3"/>
    <property type="match status" value="1"/>
</dbReference>
<dbReference type="InterPro" id="IPR013525">
    <property type="entry name" value="ABC2_TM"/>
</dbReference>
<evidence type="ECO:0000256" key="7">
    <source>
        <dbReference type="SAM" id="Phobius"/>
    </source>
</evidence>
<dbReference type="EMBL" id="JAECZO010000518">
    <property type="protein sequence ID" value="KAK7199514.1"/>
    <property type="molecule type" value="Genomic_DNA"/>
</dbReference>
<dbReference type="SUPFAM" id="SSF52540">
    <property type="entry name" value="P-loop containing nucleoside triphosphate hydrolases"/>
    <property type="match status" value="1"/>
</dbReference>
<dbReference type="Gene3D" id="3.40.50.300">
    <property type="entry name" value="P-loop containing nucleotide triphosphate hydrolases"/>
    <property type="match status" value="1"/>
</dbReference>
<comment type="caution">
    <text evidence="9">The sequence shown here is derived from an EMBL/GenBank/DDBJ whole genome shotgun (WGS) entry which is preliminary data.</text>
</comment>
<keyword evidence="4" id="KW-0677">Repeat</keyword>
<keyword evidence="2" id="KW-0813">Transport</keyword>
<accession>A0AAW0F2T6</accession>
<feature type="domain" description="ABC-2 type transporter transmembrane" evidence="8">
    <location>
        <begin position="237"/>
        <end position="532"/>
    </location>
</feature>
<keyword evidence="5 7" id="KW-1133">Transmembrane helix</keyword>
<comment type="subcellular location">
    <subcellularLocation>
        <location evidence="1">Membrane</location>
        <topology evidence="1">Multi-pass membrane protein</topology>
    </subcellularLocation>
</comment>
<protein>
    <submittedName>
        <fullName evidence="9">ATP-binding cassette subfamily A, member 1</fullName>
    </submittedName>
</protein>
<evidence type="ECO:0000256" key="2">
    <source>
        <dbReference type="ARBA" id="ARBA00022448"/>
    </source>
</evidence>
<name>A0AAW0F2T6_9TRYP</name>
<dbReference type="Proteomes" id="UP001430356">
    <property type="component" value="Unassembled WGS sequence"/>
</dbReference>
<feature type="transmembrane region" description="Helical" evidence="7">
    <location>
        <begin position="519"/>
        <end position="539"/>
    </location>
</feature>
<dbReference type="GO" id="GO:0005524">
    <property type="term" value="F:ATP binding"/>
    <property type="evidence" value="ECO:0007669"/>
    <property type="project" value="UniProtKB-KW"/>
</dbReference>
<gene>
    <name evidence="9" type="ORF">NESM_000928500</name>
</gene>
<dbReference type="GO" id="GO:0016020">
    <property type="term" value="C:membrane"/>
    <property type="evidence" value="ECO:0007669"/>
    <property type="project" value="UniProtKB-SubCell"/>
</dbReference>
<feature type="transmembrane region" description="Helical" evidence="7">
    <location>
        <begin position="240"/>
        <end position="262"/>
    </location>
</feature>
<evidence type="ECO:0000256" key="3">
    <source>
        <dbReference type="ARBA" id="ARBA00022692"/>
    </source>
</evidence>
<evidence type="ECO:0000313" key="10">
    <source>
        <dbReference type="Proteomes" id="UP001430356"/>
    </source>
</evidence>
<evidence type="ECO:0000256" key="6">
    <source>
        <dbReference type="ARBA" id="ARBA00023136"/>
    </source>
</evidence>